<dbReference type="Proteomes" id="UP000182124">
    <property type="component" value="Unassembled WGS sequence"/>
</dbReference>
<name>A0A1G4V2Y9_9FLAO</name>
<evidence type="ECO:0000313" key="1">
    <source>
        <dbReference type="EMBL" id="SCX00373.1"/>
    </source>
</evidence>
<dbReference type="AlphaFoldDB" id="A0A1G4V2Y9"/>
<gene>
    <name evidence="1" type="ORF">SAMN02927925_00149</name>
</gene>
<dbReference type="RefSeq" id="WP_035653801.1">
    <property type="nucleotide sequence ID" value="NZ_FMTY01000001.1"/>
</dbReference>
<protein>
    <submittedName>
        <fullName evidence="1">Uncharacterized protein</fullName>
    </submittedName>
</protein>
<accession>A0A1G4V2Y9</accession>
<organism evidence="1 2">
    <name type="scientific">Flavobacterium saliperosum</name>
    <dbReference type="NCBI Taxonomy" id="329186"/>
    <lineage>
        <taxon>Bacteria</taxon>
        <taxon>Pseudomonadati</taxon>
        <taxon>Bacteroidota</taxon>
        <taxon>Flavobacteriia</taxon>
        <taxon>Flavobacteriales</taxon>
        <taxon>Flavobacteriaceae</taxon>
        <taxon>Flavobacterium</taxon>
    </lineage>
</organism>
<evidence type="ECO:0000313" key="2">
    <source>
        <dbReference type="Proteomes" id="UP000182124"/>
    </source>
</evidence>
<dbReference type="EMBL" id="FMTY01000001">
    <property type="protein sequence ID" value="SCX00373.1"/>
    <property type="molecule type" value="Genomic_DNA"/>
</dbReference>
<reference evidence="1 2" key="1">
    <citation type="submission" date="2016-10" db="EMBL/GenBank/DDBJ databases">
        <authorList>
            <person name="de Groot N.N."/>
        </authorList>
    </citation>
    <scope>NUCLEOTIDE SEQUENCE [LARGE SCALE GENOMIC DNA]</scope>
    <source>
        <strain evidence="1 2">CGMCC 1.3801</strain>
    </source>
</reference>
<proteinExistence type="predicted"/>
<sequence length="270" mass="31639">MIITSFSVINCEGDIFAIHFHKNKITGQALLEDGSGKITFVIQKFEIIKYLFSEITLEDIIRKSSIKEVELYHYNTRSTSTINKKTVGELACGKSLFNDLPNPMKLNFKKRVELAVRANFAALDFQKIWHLVKHCFLLKEKYELLVFTFGENHSVAEKCKKQYIDLRNFLSENEIPIEFVNKDEIESLKLEKADLDVECGLNLHKIGQKDIMDITNIEMNYLVYHLSDLIADLRYSPRFWTKKAKLKYIKEYQDHYIPFKRQITIDAILK</sequence>